<evidence type="ECO:0000259" key="3">
    <source>
        <dbReference type="Pfam" id="PF25150"/>
    </source>
</evidence>
<evidence type="ECO:0000259" key="2">
    <source>
        <dbReference type="Pfam" id="PF10350"/>
    </source>
</evidence>
<feature type="domain" description="DUF2428" evidence="2">
    <location>
        <begin position="719"/>
        <end position="982"/>
    </location>
</feature>
<evidence type="ECO:0000313" key="5">
    <source>
        <dbReference type="EMBL" id="JAS17061.1"/>
    </source>
</evidence>
<dbReference type="Pfam" id="PF25151">
    <property type="entry name" value="TPR_Trm732_C"/>
    <property type="match status" value="1"/>
</dbReference>
<dbReference type="Pfam" id="PF25150">
    <property type="entry name" value="TPR_Trm732"/>
    <property type="match status" value="1"/>
</dbReference>
<reference evidence="5" key="1">
    <citation type="submission" date="2015-12" db="EMBL/GenBank/DDBJ databases">
        <title>De novo transcriptome assembly of four potential Pierce s Disease insect vectors from Arizona vineyards.</title>
        <authorList>
            <person name="Tassone E.E."/>
        </authorList>
    </citation>
    <scope>NUCLEOTIDE SEQUENCE</scope>
</reference>
<evidence type="ECO:0000256" key="1">
    <source>
        <dbReference type="ARBA" id="ARBA00022694"/>
    </source>
</evidence>
<dbReference type="PANTHER" id="PTHR14387">
    <property type="entry name" value="THADA/DEATH RECEPTOR INTERACTING PROTEIN"/>
    <property type="match status" value="1"/>
</dbReference>
<dbReference type="InterPro" id="IPR051954">
    <property type="entry name" value="tRNA_methyltransferase_THADA"/>
</dbReference>
<dbReference type="Pfam" id="PF10350">
    <property type="entry name" value="DUF2428"/>
    <property type="match status" value="1"/>
</dbReference>
<evidence type="ECO:0000259" key="4">
    <source>
        <dbReference type="Pfam" id="PF25151"/>
    </source>
</evidence>
<dbReference type="GO" id="GO:0030488">
    <property type="term" value="P:tRNA methylation"/>
    <property type="evidence" value="ECO:0007669"/>
    <property type="project" value="TreeGrafter"/>
</dbReference>
<accession>A0A1B6CUL7</accession>
<feature type="domain" description="tRNA (32-2'-O)-methyltransferase regulator THADA-like C-terminal TPR repeats region" evidence="4">
    <location>
        <begin position="984"/>
        <end position="1150"/>
    </location>
</feature>
<feature type="domain" description="tRNA (32-2'-O)-methyltransferase regulator THADA-like TPR repeats region" evidence="3">
    <location>
        <begin position="326"/>
        <end position="589"/>
    </location>
</feature>
<dbReference type="InterPro" id="IPR056843">
    <property type="entry name" value="THADA-like_TPR"/>
</dbReference>
<dbReference type="InterPro" id="IPR019442">
    <property type="entry name" value="THADA/TRM732_DUF2428"/>
</dbReference>
<gene>
    <name evidence="5" type="ORF">g.35724</name>
</gene>
<dbReference type="GO" id="GO:0005829">
    <property type="term" value="C:cytosol"/>
    <property type="evidence" value="ECO:0007669"/>
    <property type="project" value="TreeGrafter"/>
</dbReference>
<dbReference type="PANTHER" id="PTHR14387:SF0">
    <property type="entry name" value="DUF2428 DOMAIN-CONTAINING PROTEIN"/>
    <property type="match status" value="1"/>
</dbReference>
<sequence>MATESDVLSEFKYITDTIWNSLKENNVDKLKPKEFRVIINLYKKTQAVMTEIPELSQLSEGLLKVLTTSNLDLDRQIIASTALCLTLSHEYNSENIFDKFFELLTVESFQNQNNIIDANKYLLKICLCYGILQCNYSFWSVPCNVSNVNKILNEIFSFVVNSYHRNKNLYLTSFKVLVNVVKKINILEQSTISLSDENFKKVLQIVMSNWENSMPGVREQISLLLNQILQIDKDWGCLLSKKSHLFGDDKYFPILQLIFMEQSWMMKSKYFLLSTILPICGIKKVLAMWEKDILDGLLLSLNFPQLVSAGADLYQVIISNFTIEQWIKIFLIPITEVLSQSSNRLLNENVINYWIPDTIKKYPTSVEYLIDKILNDGNEINLFSYLSLMKIVRKEGFEYANWEFMSQSKLLFSGLLSDCDKTRSQAFHFVCVSSKTSISPSEDEIKLVKMFLKQNINNDNTAMRQSLLNGFTKFLLRLRDSSLKADKRNESEGSNQALENCLNFLEWLHNFVSNNCKFDCNYQRKHTSLQIYKIILHSLYSQLKLSTVKTSYRKDLDVIITNKKCKFISKESRDLLMDNIYDPVDDIRTLSSYLLTTYFKIEKSEIKHFKELLLKSIKQCQHKMFYEAESGALFFETTLMLIFNSEFPTLDDILPVGMNDSVIYYLVNIIEENLKHLSDDFLQAVMTDSSLYGLLVVLNKLCLNRLNIECLKLSYFTTKKIMELTGSIVTLLLQMLSSQSDPTSDFAPSFAEMGMAISSLVDNSVISQTYTIREDVNFYESKMDLQLTPSQQLILNCIWHHIKICCNLASTLITSSLLDQFQAEKCMDLLCLVLCKCRHKGAIESAGLAIRTSTMFLTSRHKVEYRSIPHNLLMKFLSRLVSANSTTVSRRSAGLALLVHHMVVGDMEPNKPLLHICISKFKEIFDGFSEPTDTPLADLPQAQALHFLQTLVQDSSLKQDMTKYIVEISLLCFSNLGSSVWTLRNAALQLFGALVPKLTGQKMVQDGEYQNICYHLPIEELYFEFTLLFDMMYEELLIAKTTNSLKIHSKIMPLLTLISNLTVSFYNHFNPKLNEVCEKFSLNLLCLFKSEIYNVRILSAKSNAWFCLPSKIVNCIQNRVTDVVGYILKAQSKITNTNDLHGYLLNIKYLVHRFNEIREGNKILQNYTDTVNTSLDEITCLLDSDNLLSQHHLIYSLVLELVGDKYNGAKLKIGNIVDICCNISNNLGIVSWAYFHLHSEVNTCNIDKIRRVLNLCMASNNFNIQKHFLNALKTRITKSSFDRDFIFLIYDLNKFLCKTGFESQIIDLILQIMFNILSSSDVCLLSEKIDTEVFYSFINNRKCSVLALPVTCGIISKLPYTFHLVEKMSIEIFERSNSVHEELRLSSAMSLYFLFLKFKTITQEGSDQLGAYIFKSVVTLIQDENRDIRLHISRFVCKVFCRDFKNWLVDELKLNSCILNISTFENSNPFTVFEFLFTPAVLKQFMSETHQISTLWEMIGLEINSQINSDDSSLNPFSKNKINIYEEEVILIEMIHKSILDVIKNLTSQDFFKVKSIILEKLVMKDKDCDQRMKLNRLSNLDEQKLIAQSLIVDALTREY</sequence>
<proteinExistence type="predicted"/>
<organism evidence="5">
    <name type="scientific">Clastoptera arizonana</name>
    <name type="common">Arizona spittle bug</name>
    <dbReference type="NCBI Taxonomy" id="38151"/>
    <lineage>
        <taxon>Eukaryota</taxon>
        <taxon>Metazoa</taxon>
        <taxon>Ecdysozoa</taxon>
        <taxon>Arthropoda</taxon>
        <taxon>Hexapoda</taxon>
        <taxon>Insecta</taxon>
        <taxon>Pterygota</taxon>
        <taxon>Neoptera</taxon>
        <taxon>Paraneoptera</taxon>
        <taxon>Hemiptera</taxon>
        <taxon>Auchenorrhyncha</taxon>
        <taxon>Cercopoidea</taxon>
        <taxon>Clastopteridae</taxon>
        <taxon>Clastoptera</taxon>
    </lineage>
</organism>
<keyword evidence="1" id="KW-0819">tRNA processing</keyword>
<dbReference type="EMBL" id="GEDC01020237">
    <property type="protein sequence ID" value="JAS17061.1"/>
    <property type="molecule type" value="Transcribed_RNA"/>
</dbReference>
<name>A0A1B6CUL7_9HEMI</name>
<protein>
    <submittedName>
        <fullName evidence="5">Uncharacterized protein</fullName>
    </submittedName>
</protein>
<dbReference type="InterPro" id="IPR056842">
    <property type="entry name" value="THADA-like_TPR_C"/>
</dbReference>